<evidence type="ECO:0000259" key="2">
    <source>
        <dbReference type="Pfam" id="PF20865"/>
    </source>
</evidence>
<evidence type="ECO:0000313" key="3">
    <source>
        <dbReference type="EMBL" id="MBZ3879044.1"/>
    </source>
</evidence>
<gene>
    <name evidence="3" type="ORF">SUZIE_150970</name>
</gene>
<proteinExistence type="predicted"/>
<dbReference type="Proteomes" id="UP001166674">
    <property type="component" value="Unassembled WGS sequence"/>
</dbReference>
<dbReference type="InterPro" id="IPR049146">
    <property type="entry name" value="FAM186A_B_C"/>
</dbReference>
<feature type="compositionally biased region" description="Polar residues" evidence="1">
    <location>
        <begin position="296"/>
        <end position="305"/>
    </location>
</feature>
<dbReference type="AlphaFoldDB" id="A0AA41T0T0"/>
<accession>A0AA41T0T0</accession>
<evidence type="ECO:0000313" key="4">
    <source>
        <dbReference type="Proteomes" id="UP001166674"/>
    </source>
</evidence>
<sequence length="305" mass="35004">MPDTGNHIREFIKQTECLPEGMPVSQSPYIDGQALPRLMKPQTSLPSLITHLPKISQILPSEWDQKSRFPPINKPWILTSVLGIKKPKMAVPPSSPQELEEKRYTVDVEAQRKNLILLNQATKTSGLPLQQHTTARNLIIETLHMNNIRLGYLFRKYIAYRLIQRARQNIIKQLKTIRNNGKGYEMQNLYIMLSRIDDYQKKVMKVWTEKQKSLEEKRSQCLRNMMFLFSQCDQPIFSNLSGDIGKFKVAAFFKRSTNSGPQCLAHVITLNGTTVPKRYEQLSGKQGKIGEVNSPGDPQQRSLLK</sequence>
<dbReference type="PANTHER" id="PTHR33590:SF2">
    <property type="entry name" value="PROTEIN FAM186A"/>
    <property type="match status" value="1"/>
</dbReference>
<evidence type="ECO:0000256" key="1">
    <source>
        <dbReference type="SAM" id="MobiDB-lite"/>
    </source>
</evidence>
<reference evidence="3" key="1">
    <citation type="submission" date="2020-03" db="EMBL/GenBank/DDBJ databases">
        <title>Studies in the Genomics of Life Span.</title>
        <authorList>
            <person name="Glass D."/>
        </authorList>
    </citation>
    <scope>NUCLEOTIDE SEQUENCE</scope>
    <source>
        <strain evidence="3">SUZIE</strain>
        <tissue evidence="3">Muscle</tissue>
    </source>
</reference>
<organism evidence="3 4">
    <name type="scientific">Sciurus carolinensis</name>
    <name type="common">Eastern gray squirrel</name>
    <dbReference type="NCBI Taxonomy" id="30640"/>
    <lineage>
        <taxon>Eukaryota</taxon>
        <taxon>Metazoa</taxon>
        <taxon>Chordata</taxon>
        <taxon>Craniata</taxon>
        <taxon>Vertebrata</taxon>
        <taxon>Euteleostomi</taxon>
        <taxon>Mammalia</taxon>
        <taxon>Eutheria</taxon>
        <taxon>Euarchontoglires</taxon>
        <taxon>Glires</taxon>
        <taxon>Rodentia</taxon>
        <taxon>Sciuromorpha</taxon>
        <taxon>Sciuridae</taxon>
        <taxon>Sciurinae</taxon>
        <taxon>Sciurini</taxon>
        <taxon>Sciurus</taxon>
    </lineage>
</organism>
<dbReference type="EMBL" id="JAATJV010346600">
    <property type="protein sequence ID" value="MBZ3879044.1"/>
    <property type="molecule type" value="Genomic_DNA"/>
</dbReference>
<keyword evidence="4" id="KW-1185">Reference proteome</keyword>
<protein>
    <submittedName>
        <fullName evidence="3">Protein FAM186A</fullName>
    </submittedName>
</protein>
<feature type="domain" description="FAM186A/B C-terminal" evidence="2">
    <location>
        <begin position="101"/>
        <end position="242"/>
    </location>
</feature>
<dbReference type="Pfam" id="PF20865">
    <property type="entry name" value="FAM186A-B_C"/>
    <property type="match status" value="1"/>
</dbReference>
<feature type="region of interest" description="Disordered" evidence="1">
    <location>
        <begin position="284"/>
        <end position="305"/>
    </location>
</feature>
<name>A0AA41T0T0_SCICA</name>
<dbReference type="PANTHER" id="PTHR33590">
    <property type="entry name" value="GLUTENIN, HIGH MOLECULAR WEIGHT SUBUNIT PW212-RELATED PROTEIN"/>
    <property type="match status" value="1"/>
</dbReference>
<comment type="caution">
    <text evidence="3">The sequence shown here is derived from an EMBL/GenBank/DDBJ whole genome shotgun (WGS) entry which is preliminary data.</text>
</comment>